<accession>A0A4R6LUE6</accession>
<reference evidence="5 6" key="1">
    <citation type="submission" date="2019-03" db="EMBL/GenBank/DDBJ databases">
        <title>Subsurface microbial communities from deep shales in Ohio and West Virginia, USA.</title>
        <authorList>
            <person name="Wrighton K."/>
        </authorList>
    </citation>
    <scope>NUCLEOTIDE SEQUENCE [LARGE SCALE GENOMIC DNA]</scope>
    <source>
        <strain evidence="5 6">MA284_T2</strain>
    </source>
</reference>
<sequence length="284" mass="34268">MSGIHEFFSNQNFNAHYTKAMVEKKYEFYDVHIHDMFEIYYFIQGDVNYHIEGHVYQVEAGDLLLINNKEIHRPVFNSDILYERITIHFAPWYFSKFNSEDFSILDCFENREPGYYNRISAKKIKENNIDYYLNKIKEFLSKKEKGKEIMIETYFVQLLYHLNKIFNKDEIEHQESIQYNEKITKLIRYINDNLNQKFDLDTLAKMFYLDKYYLAHLFKENTGFSILQYINYKKIMKAKELLAKNYTCSQVADKLSFGNYSNFYKTFTKEVGMAPSKYQKENSL</sequence>
<dbReference type="RefSeq" id="WP_133514880.1">
    <property type="nucleotide sequence ID" value="NZ_SNWX01000009.1"/>
</dbReference>
<dbReference type="GO" id="GO:0003700">
    <property type="term" value="F:DNA-binding transcription factor activity"/>
    <property type="evidence" value="ECO:0007669"/>
    <property type="project" value="InterPro"/>
</dbReference>
<keyword evidence="2" id="KW-0238">DNA-binding</keyword>
<dbReference type="PANTHER" id="PTHR43280:SF34">
    <property type="entry name" value="ARAC-FAMILY TRANSCRIPTIONAL REGULATOR"/>
    <property type="match status" value="1"/>
</dbReference>
<evidence type="ECO:0000313" key="5">
    <source>
        <dbReference type="EMBL" id="TDO91321.1"/>
    </source>
</evidence>
<evidence type="ECO:0000259" key="4">
    <source>
        <dbReference type="PROSITE" id="PS01124"/>
    </source>
</evidence>
<organism evidence="5 6">
    <name type="scientific">Halanaerobium saccharolyticum</name>
    <dbReference type="NCBI Taxonomy" id="43595"/>
    <lineage>
        <taxon>Bacteria</taxon>
        <taxon>Bacillati</taxon>
        <taxon>Bacillota</taxon>
        <taxon>Clostridia</taxon>
        <taxon>Halanaerobiales</taxon>
        <taxon>Halanaerobiaceae</taxon>
        <taxon>Halanaerobium</taxon>
    </lineage>
</organism>
<dbReference type="AlphaFoldDB" id="A0A4R6LUE6"/>
<dbReference type="EMBL" id="SNWX01000009">
    <property type="protein sequence ID" value="TDO91321.1"/>
    <property type="molecule type" value="Genomic_DNA"/>
</dbReference>
<dbReference type="Pfam" id="PF02311">
    <property type="entry name" value="AraC_binding"/>
    <property type="match status" value="1"/>
</dbReference>
<keyword evidence="3" id="KW-0804">Transcription</keyword>
<dbReference type="InterPro" id="IPR018060">
    <property type="entry name" value="HTH_AraC"/>
</dbReference>
<dbReference type="PROSITE" id="PS01124">
    <property type="entry name" value="HTH_ARAC_FAMILY_2"/>
    <property type="match status" value="1"/>
</dbReference>
<comment type="caution">
    <text evidence="5">The sequence shown here is derived from an EMBL/GenBank/DDBJ whole genome shotgun (WGS) entry which is preliminary data.</text>
</comment>
<dbReference type="InterPro" id="IPR014710">
    <property type="entry name" value="RmlC-like_jellyroll"/>
</dbReference>
<evidence type="ECO:0000256" key="3">
    <source>
        <dbReference type="ARBA" id="ARBA00023163"/>
    </source>
</evidence>
<evidence type="ECO:0000256" key="1">
    <source>
        <dbReference type="ARBA" id="ARBA00023015"/>
    </source>
</evidence>
<protein>
    <submittedName>
        <fullName evidence="5">AraC family transcriptional regulator</fullName>
    </submittedName>
</protein>
<feature type="domain" description="HTH araC/xylS-type" evidence="4">
    <location>
        <begin position="184"/>
        <end position="281"/>
    </location>
</feature>
<dbReference type="InterPro" id="IPR037923">
    <property type="entry name" value="HTH-like"/>
</dbReference>
<dbReference type="OrthoDB" id="2990361at2"/>
<dbReference type="SUPFAM" id="SSF46689">
    <property type="entry name" value="Homeodomain-like"/>
    <property type="match status" value="2"/>
</dbReference>
<dbReference type="Gene3D" id="1.10.10.60">
    <property type="entry name" value="Homeodomain-like"/>
    <property type="match status" value="2"/>
</dbReference>
<name>A0A4R6LUE6_9FIRM</name>
<dbReference type="Pfam" id="PF12833">
    <property type="entry name" value="HTH_18"/>
    <property type="match status" value="1"/>
</dbReference>
<dbReference type="SUPFAM" id="SSF51215">
    <property type="entry name" value="Regulatory protein AraC"/>
    <property type="match status" value="1"/>
</dbReference>
<gene>
    <name evidence="5" type="ORF">DFR79_10969</name>
</gene>
<dbReference type="GO" id="GO:0043565">
    <property type="term" value="F:sequence-specific DNA binding"/>
    <property type="evidence" value="ECO:0007669"/>
    <property type="project" value="InterPro"/>
</dbReference>
<dbReference type="InterPro" id="IPR009057">
    <property type="entry name" value="Homeodomain-like_sf"/>
</dbReference>
<dbReference type="Proteomes" id="UP000295064">
    <property type="component" value="Unassembled WGS sequence"/>
</dbReference>
<evidence type="ECO:0000256" key="2">
    <source>
        <dbReference type="ARBA" id="ARBA00023125"/>
    </source>
</evidence>
<dbReference type="SMART" id="SM00342">
    <property type="entry name" value="HTH_ARAC"/>
    <property type="match status" value="1"/>
</dbReference>
<keyword evidence="1" id="KW-0805">Transcription regulation</keyword>
<evidence type="ECO:0000313" key="6">
    <source>
        <dbReference type="Proteomes" id="UP000295064"/>
    </source>
</evidence>
<proteinExistence type="predicted"/>
<dbReference type="InterPro" id="IPR003313">
    <property type="entry name" value="AraC-bd"/>
</dbReference>
<dbReference type="PANTHER" id="PTHR43280">
    <property type="entry name" value="ARAC-FAMILY TRANSCRIPTIONAL REGULATOR"/>
    <property type="match status" value="1"/>
</dbReference>
<dbReference type="Gene3D" id="2.60.120.10">
    <property type="entry name" value="Jelly Rolls"/>
    <property type="match status" value="1"/>
</dbReference>